<comment type="caution">
    <text evidence="1">The sequence shown here is derived from an EMBL/GenBank/DDBJ whole genome shotgun (WGS) entry which is preliminary data.</text>
</comment>
<dbReference type="AlphaFoldDB" id="A0A4Z2JB72"/>
<evidence type="ECO:0000313" key="2">
    <source>
        <dbReference type="Proteomes" id="UP000314294"/>
    </source>
</evidence>
<proteinExistence type="predicted"/>
<dbReference type="Proteomes" id="UP000314294">
    <property type="component" value="Unassembled WGS sequence"/>
</dbReference>
<reference evidence="1 2" key="1">
    <citation type="submission" date="2019-03" db="EMBL/GenBank/DDBJ databases">
        <title>First draft genome of Liparis tanakae, snailfish: a comprehensive survey of snailfish specific genes.</title>
        <authorList>
            <person name="Kim W."/>
            <person name="Song I."/>
            <person name="Jeong J.-H."/>
            <person name="Kim D."/>
            <person name="Kim S."/>
            <person name="Ryu S."/>
            <person name="Song J.Y."/>
            <person name="Lee S.K."/>
        </authorList>
    </citation>
    <scope>NUCLEOTIDE SEQUENCE [LARGE SCALE GENOMIC DNA]</scope>
    <source>
        <tissue evidence="1">Muscle</tissue>
    </source>
</reference>
<protein>
    <submittedName>
        <fullName evidence="1">Uncharacterized protein</fullName>
    </submittedName>
</protein>
<sequence>MQFRPGLQRWPMGFAAAVPLGLKARCMDCGSFMAADAFSSSLFRRHAAFGFRFLSEGFNGQRVQLTHVTQLLERLVDVPHTQTFAGVVGHPPVALPLGLLLRTQIFVPILMDAASTRRIINRAQHTCFQHCPDYSELPDLLWEIKQNRAGRAQVAVEVLVQQAVDVRGQAGRGTHRVVPQDVDHIVQSVQSVLHLRLNTPRHNRLFVGLANQDTAEFCCGDGDLTGVDELEGKLLLV</sequence>
<evidence type="ECO:0000313" key="1">
    <source>
        <dbReference type="EMBL" id="TNN87084.1"/>
    </source>
</evidence>
<dbReference type="OrthoDB" id="10606978at2759"/>
<keyword evidence="2" id="KW-1185">Reference proteome</keyword>
<gene>
    <name evidence="1" type="ORF">EYF80_002839</name>
</gene>
<accession>A0A4Z2JB72</accession>
<organism evidence="1 2">
    <name type="scientific">Liparis tanakae</name>
    <name type="common">Tanaka's snailfish</name>
    <dbReference type="NCBI Taxonomy" id="230148"/>
    <lineage>
        <taxon>Eukaryota</taxon>
        <taxon>Metazoa</taxon>
        <taxon>Chordata</taxon>
        <taxon>Craniata</taxon>
        <taxon>Vertebrata</taxon>
        <taxon>Euteleostomi</taxon>
        <taxon>Actinopterygii</taxon>
        <taxon>Neopterygii</taxon>
        <taxon>Teleostei</taxon>
        <taxon>Neoteleostei</taxon>
        <taxon>Acanthomorphata</taxon>
        <taxon>Eupercaria</taxon>
        <taxon>Perciformes</taxon>
        <taxon>Cottioidei</taxon>
        <taxon>Cottales</taxon>
        <taxon>Liparidae</taxon>
        <taxon>Liparis</taxon>
    </lineage>
</organism>
<name>A0A4Z2JB72_9TELE</name>
<dbReference type="EMBL" id="SRLO01000012">
    <property type="protein sequence ID" value="TNN87084.1"/>
    <property type="molecule type" value="Genomic_DNA"/>
</dbReference>